<protein>
    <submittedName>
        <fullName evidence="3">Alpha/beta hydrolase</fullName>
    </submittedName>
</protein>
<name>A0AAU1LZ46_9ACTN</name>
<dbReference type="PANTHER" id="PTHR48081:SF8">
    <property type="entry name" value="ALPHA_BETA HYDROLASE FOLD-3 DOMAIN-CONTAINING PROTEIN-RELATED"/>
    <property type="match status" value="1"/>
</dbReference>
<evidence type="ECO:0000256" key="1">
    <source>
        <dbReference type="ARBA" id="ARBA00022801"/>
    </source>
</evidence>
<evidence type="ECO:0000259" key="2">
    <source>
        <dbReference type="Pfam" id="PF07859"/>
    </source>
</evidence>
<dbReference type="Pfam" id="PF07859">
    <property type="entry name" value="Abhydrolase_3"/>
    <property type="match status" value="1"/>
</dbReference>
<reference evidence="3" key="1">
    <citation type="submission" date="2022-10" db="EMBL/GenBank/DDBJ databases">
        <title>The complete genomes of actinobacterial strains from the NBC collection.</title>
        <authorList>
            <person name="Joergensen T.S."/>
            <person name="Alvarez Arevalo M."/>
            <person name="Sterndorff E.B."/>
            <person name="Faurdal D."/>
            <person name="Vuksanovic O."/>
            <person name="Mourched A.-S."/>
            <person name="Charusanti P."/>
            <person name="Shaw S."/>
            <person name="Blin K."/>
            <person name="Weber T."/>
        </authorList>
    </citation>
    <scope>NUCLEOTIDE SEQUENCE</scope>
    <source>
        <strain evidence="3">NBC_00148</strain>
    </source>
</reference>
<dbReference type="Gene3D" id="3.40.50.1820">
    <property type="entry name" value="alpha/beta hydrolase"/>
    <property type="match status" value="1"/>
</dbReference>
<dbReference type="InterPro" id="IPR013094">
    <property type="entry name" value="AB_hydrolase_3"/>
</dbReference>
<organism evidence="3">
    <name type="scientific">Streptomyces sp. NBC_00148</name>
    <dbReference type="NCBI Taxonomy" id="2903626"/>
    <lineage>
        <taxon>Bacteria</taxon>
        <taxon>Bacillati</taxon>
        <taxon>Actinomycetota</taxon>
        <taxon>Actinomycetes</taxon>
        <taxon>Kitasatosporales</taxon>
        <taxon>Streptomycetaceae</taxon>
        <taxon>Streptomyces</taxon>
    </lineage>
</organism>
<sequence>MVSLVSRLVPPVLAAQGRKRRYANRQATLDQVLEDRLRPKPYGPPRHLPRDVRISVRDDHGWPVYDVVGEGGRPKGHALYLHGGAWINEITSHHWRLIALLASTAGIRIVVPIYPLAPHGTAATVVPRAAGLLRGLVAEHGAGQVSVIGDSAGGQIALSAGLLLREEGIALRRTVLISPALDLRLDNPEIDAVEPRDPWLARPGIRGAIDLWRADLPLEDPRVSPLLADLAGLGPLAVFSGTVDITYPDVRLLVSRARAAGVEVDFHEAQGMVHVYPLLPIPEGRAARAAMAALLRS</sequence>
<keyword evidence="1 3" id="KW-0378">Hydrolase</keyword>
<dbReference type="EMBL" id="CP108169">
    <property type="protein sequence ID" value="WTQ76512.1"/>
    <property type="molecule type" value="Genomic_DNA"/>
</dbReference>
<gene>
    <name evidence="3" type="ORF">OG222_26920</name>
</gene>
<dbReference type="SUPFAM" id="SSF53474">
    <property type="entry name" value="alpha/beta-Hydrolases"/>
    <property type="match status" value="1"/>
</dbReference>
<proteinExistence type="predicted"/>
<dbReference type="AlphaFoldDB" id="A0AAU1LZ46"/>
<dbReference type="InterPro" id="IPR029058">
    <property type="entry name" value="AB_hydrolase_fold"/>
</dbReference>
<dbReference type="PANTHER" id="PTHR48081">
    <property type="entry name" value="AB HYDROLASE SUPERFAMILY PROTEIN C4A8.06C"/>
    <property type="match status" value="1"/>
</dbReference>
<accession>A0AAU1LZ46</accession>
<feature type="domain" description="Alpha/beta hydrolase fold-3" evidence="2">
    <location>
        <begin position="79"/>
        <end position="276"/>
    </location>
</feature>
<evidence type="ECO:0000313" key="3">
    <source>
        <dbReference type="EMBL" id="WTQ76512.1"/>
    </source>
</evidence>
<dbReference type="InterPro" id="IPR050300">
    <property type="entry name" value="GDXG_lipolytic_enzyme"/>
</dbReference>
<dbReference type="GO" id="GO:0016787">
    <property type="term" value="F:hydrolase activity"/>
    <property type="evidence" value="ECO:0007669"/>
    <property type="project" value="UniProtKB-KW"/>
</dbReference>